<accession>A0A4Z2IH52</accession>
<sequence>MSTSSTPDSSPCSSLHLFRPPRPLYSAVGSRWRSVERFAWTRGQHGNLIQALLIIGLHLFKRLPLGGATEPWRHNNQPHAASL</sequence>
<keyword evidence="2" id="KW-1185">Reference proteome</keyword>
<organism evidence="1 2">
    <name type="scientific">Liparis tanakae</name>
    <name type="common">Tanaka's snailfish</name>
    <dbReference type="NCBI Taxonomy" id="230148"/>
    <lineage>
        <taxon>Eukaryota</taxon>
        <taxon>Metazoa</taxon>
        <taxon>Chordata</taxon>
        <taxon>Craniata</taxon>
        <taxon>Vertebrata</taxon>
        <taxon>Euteleostomi</taxon>
        <taxon>Actinopterygii</taxon>
        <taxon>Neopterygii</taxon>
        <taxon>Teleostei</taxon>
        <taxon>Neoteleostei</taxon>
        <taxon>Acanthomorphata</taxon>
        <taxon>Eupercaria</taxon>
        <taxon>Perciformes</taxon>
        <taxon>Cottioidei</taxon>
        <taxon>Cottales</taxon>
        <taxon>Liparidae</taxon>
        <taxon>Liparis</taxon>
    </lineage>
</organism>
<evidence type="ECO:0000313" key="1">
    <source>
        <dbReference type="EMBL" id="TNN76662.1"/>
    </source>
</evidence>
<proteinExistence type="predicted"/>
<dbReference type="Proteomes" id="UP000314294">
    <property type="component" value="Unassembled WGS sequence"/>
</dbReference>
<name>A0A4Z2IH52_9TELE</name>
<reference evidence="1 2" key="1">
    <citation type="submission" date="2019-03" db="EMBL/GenBank/DDBJ databases">
        <title>First draft genome of Liparis tanakae, snailfish: a comprehensive survey of snailfish specific genes.</title>
        <authorList>
            <person name="Kim W."/>
            <person name="Song I."/>
            <person name="Jeong J.-H."/>
            <person name="Kim D."/>
            <person name="Kim S."/>
            <person name="Ryu S."/>
            <person name="Song J.Y."/>
            <person name="Lee S.K."/>
        </authorList>
    </citation>
    <scope>NUCLEOTIDE SEQUENCE [LARGE SCALE GENOMIC DNA]</scope>
    <source>
        <tissue evidence="1">Muscle</tissue>
    </source>
</reference>
<gene>
    <name evidence="1" type="ORF">EYF80_013114</name>
</gene>
<dbReference type="EMBL" id="SRLO01000091">
    <property type="protein sequence ID" value="TNN76662.1"/>
    <property type="molecule type" value="Genomic_DNA"/>
</dbReference>
<evidence type="ECO:0000313" key="2">
    <source>
        <dbReference type="Proteomes" id="UP000314294"/>
    </source>
</evidence>
<comment type="caution">
    <text evidence="1">The sequence shown here is derived from an EMBL/GenBank/DDBJ whole genome shotgun (WGS) entry which is preliminary data.</text>
</comment>
<protein>
    <submittedName>
        <fullName evidence="1">Uncharacterized protein</fullName>
    </submittedName>
</protein>
<dbReference type="AlphaFoldDB" id="A0A4Z2IH52"/>